<dbReference type="KEGG" id="bpt:Bpet0294"/>
<dbReference type="Gene3D" id="3.10.490.10">
    <property type="entry name" value="Gamma-glutamyl cyclotransferase-like"/>
    <property type="match status" value="1"/>
</dbReference>
<dbReference type="STRING" id="94624.Bpet0294"/>
<dbReference type="InterPro" id="IPR053844">
    <property type="entry name" value="AH_C"/>
</dbReference>
<feature type="domain" description="Allophanate hydrolase C-terminal" evidence="2">
    <location>
        <begin position="485"/>
        <end position="606"/>
    </location>
</feature>
<organism evidence="3 4">
    <name type="scientific">Bordetella petrii (strain ATCC BAA-461 / DSM 12804 / CCUG 43448 / CIP 107267 / Se-1111R)</name>
    <dbReference type="NCBI Taxonomy" id="340100"/>
    <lineage>
        <taxon>Bacteria</taxon>
        <taxon>Pseudomonadati</taxon>
        <taxon>Pseudomonadota</taxon>
        <taxon>Betaproteobacteria</taxon>
        <taxon>Burkholderiales</taxon>
        <taxon>Alcaligenaceae</taxon>
        <taxon>Bordetella</taxon>
    </lineage>
</organism>
<dbReference type="InterPro" id="IPR000120">
    <property type="entry name" value="Amidase"/>
</dbReference>
<dbReference type="NCBIfam" id="TIGR02713">
    <property type="entry name" value="allophanate_hyd"/>
    <property type="match status" value="1"/>
</dbReference>
<feature type="domain" description="Amidase" evidence="1">
    <location>
        <begin position="72"/>
        <end position="443"/>
    </location>
</feature>
<dbReference type="InterPro" id="IPR014085">
    <property type="entry name" value="Allophanate_hydrolase"/>
</dbReference>
<dbReference type="Pfam" id="PF01425">
    <property type="entry name" value="Amidase"/>
    <property type="match status" value="1"/>
</dbReference>
<dbReference type="AlphaFoldDB" id="A9HXY3"/>
<dbReference type="eggNOG" id="COG0154">
    <property type="taxonomic scope" value="Bacteria"/>
</dbReference>
<dbReference type="EC" id="6.3.4.6" evidence="3"/>
<dbReference type="Pfam" id="PF21986">
    <property type="entry name" value="AH_C"/>
    <property type="match status" value="1"/>
</dbReference>
<dbReference type="Gene3D" id="1.20.58.1700">
    <property type="match status" value="1"/>
</dbReference>
<dbReference type="NCBIfam" id="NF006043">
    <property type="entry name" value="PRK08186.1"/>
    <property type="match status" value="1"/>
</dbReference>
<gene>
    <name evidence="3" type="primary">uahA</name>
    <name evidence="3" type="ordered locus">Bpet0294</name>
</gene>
<dbReference type="PANTHER" id="PTHR11895">
    <property type="entry name" value="TRANSAMIDASE"/>
    <property type="match status" value="1"/>
</dbReference>
<evidence type="ECO:0000259" key="2">
    <source>
        <dbReference type="Pfam" id="PF21986"/>
    </source>
</evidence>
<evidence type="ECO:0000313" key="3">
    <source>
        <dbReference type="EMBL" id="CAP40626.1"/>
    </source>
</evidence>
<dbReference type="InterPro" id="IPR023631">
    <property type="entry name" value="Amidase_dom"/>
</dbReference>
<dbReference type="Gene3D" id="3.90.1300.10">
    <property type="entry name" value="Amidase signature (AS) domain"/>
    <property type="match status" value="1"/>
</dbReference>
<dbReference type="SUPFAM" id="SSF75304">
    <property type="entry name" value="Amidase signature (AS) enzymes"/>
    <property type="match status" value="1"/>
</dbReference>
<evidence type="ECO:0000313" key="4">
    <source>
        <dbReference type="Proteomes" id="UP000001225"/>
    </source>
</evidence>
<dbReference type="Proteomes" id="UP000001225">
    <property type="component" value="Chromosome"/>
</dbReference>
<dbReference type="PANTHER" id="PTHR11895:SF169">
    <property type="entry name" value="GLUTAMYL-TRNA(GLN) AMIDOTRANSFERASE"/>
    <property type="match status" value="1"/>
</dbReference>
<sequence>MKANDVISQPQGWTLAEWQAAYRRGAQPADLLGRLIDSLDPGDPAWICRADAPRLQTQLSDLARLLDSAGGDVARLPLYGVPFAIKDNIDAAGWPTTAACPAFSYLAQQDADVVRRLRAAGAILIGKTNLDQFATGLVGTRSPHGAVPNTFDPAYISGGSSSGSASVVARGLAAFALGTDTAGSGRVPAGFNNIVGLKPTKGWLSTRGVVPACRTLDCVSIFALTVNDADAVAMAAGGLDPQDPYSRAAPAMPGGLPRQPKLAIPAQPEFFGDAQAQAAYDASLQVLRNMGATLQAVDFSVFRELADLLYQGPWVAERYAAVRSLYERAPGEIDPVVRGIIEQAAQYNAVDAFEAEYQRAELARRIQQCLAGFDAMVVPTAPSIYTIAQLRADPVALNTRLGTYTNFANLADLSALALPGGLRADGLPSGITLIGPAWHDRALAEFGRRWEAAQGGTLGATGRDRRAAIAEAANTVPAASAGTPVQVAVVGAHLQGMPLNHQLTSRGARFLEATQSAAAYRLYALAGSTPPKPGLVHTGDGAAIALEVWELAPAAFGEFVAEIPAPLGIGTLELIDGRTVKGFICEPRGIAGARDITEFGGWRAYLRHLQDAAAHQGEKS</sequence>
<evidence type="ECO:0000259" key="1">
    <source>
        <dbReference type="Pfam" id="PF01425"/>
    </source>
</evidence>
<proteinExistence type="predicted"/>
<dbReference type="GO" id="GO:0004847">
    <property type="term" value="F:urea carboxylase activity"/>
    <property type="evidence" value="ECO:0007669"/>
    <property type="project" value="UniProtKB-EC"/>
</dbReference>
<name>A9HXY3_BORPD</name>
<protein>
    <submittedName>
        <fullName evidence="3">Urea amidolyase subunit 1</fullName>
        <ecNumber evidence="3">6.3.4.6</ecNumber>
    </submittedName>
</protein>
<accession>A9HXY3</accession>
<keyword evidence="3" id="KW-0436">Ligase</keyword>
<dbReference type="EMBL" id="AM902716">
    <property type="protein sequence ID" value="CAP40626.1"/>
    <property type="molecule type" value="Genomic_DNA"/>
</dbReference>
<reference evidence="3 4" key="1">
    <citation type="journal article" date="2008" name="BMC Genomics">
        <title>The missing link: Bordetella petrii is endowed with both the metabolic versatility of environmental bacteria and virulence traits of pathogenic Bordetellae.</title>
        <authorList>
            <person name="Gross R."/>
            <person name="Guzman C.A."/>
            <person name="Sebaihia M."/>
            <person name="Martins Dos Santos V.A."/>
            <person name="Pieper D.H."/>
            <person name="Koebnik R."/>
            <person name="Lechner M."/>
            <person name="Bartels D."/>
            <person name="Buhrmester J."/>
            <person name="Choudhuri J.V."/>
            <person name="Ebensen T."/>
            <person name="Gaigalat L."/>
            <person name="Herrmann S."/>
            <person name="Khachane A.N."/>
            <person name="Larisch C."/>
            <person name="Link S."/>
            <person name="Linke B."/>
            <person name="Meyer F."/>
            <person name="Mormann S."/>
            <person name="Nakunst D."/>
            <person name="Rueckert C."/>
            <person name="Schneiker-Bekel S."/>
            <person name="Schulze K."/>
            <person name="Vorhoelter F.J."/>
            <person name="Yevsa T."/>
            <person name="Engle J.T."/>
            <person name="Goldman W.E."/>
            <person name="Puehler A."/>
            <person name="Goebel U.B."/>
            <person name="Goesmann A."/>
            <person name="Bloecker H."/>
            <person name="Kaiser O."/>
            <person name="Martinez-Arias R."/>
        </authorList>
    </citation>
    <scope>NUCLEOTIDE SEQUENCE [LARGE SCALE GENOMIC DNA]</scope>
    <source>
        <strain evidence="4">ATCC BAA-461 / DSM 12804 / CCUG 43448 / CIP 107267 / Se-1111R</strain>
    </source>
</reference>
<keyword evidence="4" id="KW-1185">Reference proteome</keyword>
<dbReference type="InterPro" id="IPR036928">
    <property type="entry name" value="AS_sf"/>
</dbReference>